<proteinExistence type="predicted"/>
<keyword evidence="1" id="KW-0472">Membrane</keyword>
<protein>
    <submittedName>
        <fullName evidence="2">Uncharacterized protein</fullName>
    </submittedName>
</protein>
<evidence type="ECO:0000313" key="2">
    <source>
        <dbReference type="EMBL" id="RLQ95228.1"/>
    </source>
</evidence>
<keyword evidence="1" id="KW-1133">Transmembrane helix</keyword>
<keyword evidence="3" id="KW-1185">Reference proteome</keyword>
<name>A0A3L7JWJ3_9BACI</name>
<gene>
    <name evidence="2" type="ORF">D9X91_12115</name>
</gene>
<dbReference type="RefSeq" id="WP_121680883.1">
    <property type="nucleotide sequence ID" value="NZ_RCVZ01000007.1"/>
</dbReference>
<dbReference type="Proteomes" id="UP000276770">
    <property type="component" value="Unassembled WGS sequence"/>
</dbReference>
<evidence type="ECO:0000313" key="3">
    <source>
        <dbReference type="Proteomes" id="UP000276770"/>
    </source>
</evidence>
<comment type="caution">
    <text evidence="2">The sequence shown here is derived from an EMBL/GenBank/DDBJ whole genome shotgun (WGS) entry which is preliminary data.</text>
</comment>
<keyword evidence="1" id="KW-0812">Transmembrane</keyword>
<feature type="transmembrane region" description="Helical" evidence="1">
    <location>
        <begin position="39"/>
        <end position="63"/>
    </location>
</feature>
<dbReference type="EMBL" id="RCVZ01000007">
    <property type="protein sequence ID" value="RLQ95228.1"/>
    <property type="molecule type" value="Genomic_DNA"/>
</dbReference>
<feature type="transmembrane region" description="Helical" evidence="1">
    <location>
        <begin position="14"/>
        <end position="32"/>
    </location>
</feature>
<dbReference type="AlphaFoldDB" id="A0A3L7JWJ3"/>
<accession>A0A3L7JWJ3</accession>
<sequence>MNIKQHYHTCTKVYISQIILIAFLLSGGIMYLETMKVHFLLKIGMICMASMILLFFVGKYIYFIRRYSSVQSCLSKPRADGMEETEYVILFEPSPTLKLKLFGKDGLCHYYLMDKHTKWWSWLFPPPLQAWCRASYLVKKRDGQDVSEIHVNPRKLEIMTIVNRLKTEMHCIENKRHLCVFGFNQTEKIKIVKETGRYHFYLNDHKIAELTKGWMSTSLQKIFPLNTQMLSFHEKVNQEERVLVFALLTGLWSNKKN</sequence>
<evidence type="ECO:0000256" key="1">
    <source>
        <dbReference type="SAM" id="Phobius"/>
    </source>
</evidence>
<organism evidence="2 3">
    <name type="scientific">Falsibacillus albus</name>
    <dbReference type="NCBI Taxonomy" id="2478915"/>
    <lineage>
        <taxon>Bacteria</taxon>
        <taxon>Bacillati</taxon>
        <taxon>Bacillota</taxon>
        <taxon>Bacilli</taxon>
        <taxon>Bacillales</taxon>
        <taxon>Bacillaceae</taxon>
        <taxon>Falsibacillus</taxon>
    </lineage>
</organism>
<dbReference type="OrthoDB" id="2924197at2"/>
<reference evidence="2 3" key="1">
    <citation type="submission" date="2018-10" db="EMBL/GenBank/DDBJ databases">
        <title>Falsibacillus sp. genome draft.</title>
        <authorList>
            <person name="Shi S."/>
        </authorList>
    </citation>
    <scope>NUCLEOTIDE SEQUENCE [LARGE SCALE GENOMIC DNA]</scope>
    <source>
        <strain evidence="2 3">GY 10110</strain>
    </source>
</reference>